<protein>
    <submittedName>
        <fullName evidence="2">GDYXXLXY domain-containing protein</fullName>
    </submittedName>
</protein>
<keyword evidence="1" id="KW-0472">Membrane</keyword>
<keyword evidence="3" id="KW-1185">Reference proteome</keyword>
<organism evidence="2 3">
    <name type="scientific">Winogradskyella poriferorum</name>
    <dbReference type="NCBI Taxonomy" id="307627"/>
    <lineage>
        <taxon>Bacteria</taxon>
        <taxon>Pseudomonadati</taxon>
        <taxon>Bacteroidota</taxon>
        <taxon>Flavobacteriia</taxon>
        <taxon>Flavobacteriales</taxon>
        <taxon>Flavobacteriaceae</taxon>
        <taxon>Winogradskyella</taxon>
    </lineage>
</organism>
<dbReference type="Proteomes" id="UP001356704">
    <property type="component" value="Unassembled WGS sequence"/>
</dbReference>
<proteinExistence type="predicted"/>
<comment type="caution">
    <text evidence="2">The sequence shown here is derived from an EMBL/GenBank/DDBJ whole genome shotgun (WGS) entry which is preliminary data.</text>
</comment>
<gene>
    <name evidence="2" type="ORF">V1468_01760</name>
</gene>
<dbReference type="InterPro" id="IPR025833">
    <property type="entry name" value="GDYXXLXY"/>
</dbReference>
<accession>A0ABU7W165</accession>
<feature type="transmembrane region" description="Helical" evidence="1">
    <location>
        <begin position="6"/>
        <end position="26"/>
    </location>
</feature>
<dbReference type="EMBL" id="JAZHOU010000001">
    <property type="protein sequence ID" value="MEF3077716.1"/>
    <property type="molecule type" value="Genomic_DNA"/>
</dbReference>
<keyword evidence="1" id="KW-1133">Transmembrane helix</keyword>
<name>A0ABU7W165_9FLAO</name>
<dbReference type="RefSeq" id="WP_331808539.1">
    <property type="nucleotide sequence ID" value="NZ_JAZHOU010000001.1"/>
</dbReference>
<evidence type="ECO:0000313" key="2">
    <source>
        <dbReference type="EMBL" id="MEF3077716.1"/>
    </source>
</evidence>
<evidence type="ECO:0000313" key="3">
    <source>
        <dbReference type="Proteomes" id="UP001356704"/>
    </source>
</evidence>
<dbReference type="Pfam" id="PF14345">
    <property type="entry name" value="GDYXXLXY"/>
    <property type="match status" value="1"/>
</dbReference>
<reference evidence="2 3" key="1">
    <citation type="submission" date="2024-02" db="EMBL/GenBank/DDBJ databases">
        <title>Winogradskyella poriferorum JCM 12885.</title>
        <authorList>
            <person name="Zhang D.-F."/>
            <person name="Fu Z.-Y."/>
        </authorList>
    </citation>
    <scope>NUCLEOTIDE SEQUENCE [LARGE SCALE GENOMIC DNA]</scope>
    <source>
        <strain evidence="2 3">JCM 12885</strain>
    </source>
</reference>
<keyword evidence="1" id="KW-0812">Transmembrane</keyword>
<sequence>MKTIHIFILFLVMILVQLFVPAKMIFDRENVLKTGVTYKFKTQPVDPNDPFRGKYITLNYEMDSAKTNDATWEQGKTILVYLEKDSLGYAKVHSVSKGQKSTDRDYVEATVSWNYGNSNTVNFELPFNRFYMEESKAKPAEDIYRKYNRQGNNKSETYALVAVKNGNAVLKDVYINDKPITYYIERDNE</sequence>
<evidence type="ECO:0000256" key="1">
    <source>
        <dbReference type="SAM" id="Phobius"/>
    </source>
</evidence>